<dbReference type="SUPFAM" id="SSF52540">
    <property type="entry name" value="P-loop containing nucleoside triphosphate hydrolases"/>
    <property type="match status" value="1"/>
</dbReference>
<evidence type="ECO:0000313" key="1">
    <source>
        <dbReference type="EMBL" id="KZP09568.1"/>
    </source>
</evidence>
<name>A0A165YHM7_9AGAM</name>
<dbReference type="STRING" id="436010.A0A165YHM7"/>
<gene>
    <name evidence="1" type="ORF">FIBSPDRAFT_900413</name>
</gene>
<accession>A0A165YHM7</accession>
<reference evidence="1 2" key="1">
    <citation type="journal article" date="2016" name="Mol. Biol. Evol.">
        <title>Comparative Genomics of Early-Diverging Mushroom-Forming Fungi Provides Insights into the Origins of Lignocellulose Decay Capabilities.</title>
        <authorList>
            <person name="Nagy L.G."/>
            <person name="Riley R."/>
            <person name="Tritt A."/>
            <person name="Adam C."/>
            <person name="Daum C."/>
            <person name="Floudas D."/>
            <person name="Sun H."/>
            <person name="Yadav J.S."/>
            <person name="Pangilinan J."/>
            <person name="Larsson K.H."/>
            <person name="Matsuura K."/>
            <person name="Barry K."/>
            <person name="Labutti K."/>
            <person name="Kuo R."/>
            <person name="Ohm R.A."/>
            <person name="Bhattacharya S.S."/>
            <person name="Shirouzu T."/>
            <person name="Yoshinaga Y."/>
            <person name="Martin F.M."/>
            <person name="Grigoriev I.V."/>
            <person name="Hibbett D.S."/>
        </authorList>
    </citation>
    <scope>NUCLEOTIDE SEQUENCE [LARGE SCALE GENOMIC DNA]</scope>
    <source>
        <strain evidence="1 2">CBS 109695</strain>
    </source>
</reference>
<dbReference type="Proteomes" id="UP000076532">
    <property type="component" value="Unassembled WGS sequence"/>
</dbReference>
<dbReference type="OrthoDB" id="391988at2759"/>
<organism evidence="1 2">
    <name type="scientific">Athelia psychrophila</name>
    <dbReference type="NCBI Taxonomy" id="1759441"/>
    <lineage>
        <taxon>Eukaryota</taxon>
        <taxon>Fungi</taxon>
        <taxon>Dikarya</taxon>
        <taxon>Basidiomycota</taxon>
        <taxon>Agaricomycotina</taxon>
        <taxon>Agaricomycetes</taxon>
        <taxon>Agaricomycetidae</taxon>
        <taxon>Atheliales</taxon>
        <taxon>Atheliaceae</taxon>
        <taxon>Athelia</taxon>
    </lineage>
</organism>
<sequence length="503" mass="55511">MHASSPNSPSPSDPDDEELRSYFDGVTKGCDVFRILLLGKSGCGKSTLVSEVFDFDLDGASVSHYTSGCFNNVITFKPGDHDINQEITSGNNKSLSLHDSKGLESGSSDNVQIITEFIQDRKGKPFAEQLHAIWYCIEVPIAGQRPFERGDISLFESLLHSDNKVPVIVVFTKIDRLQFKEQKRIKKSYVEGGMDAKTATAKAKIDCVAAAAAEYEKSCVKILESGLVPKAWTKFCVVSNKNHDSILQLIETTKSTLNESEALNVLWASAQMGDIDLKISVSLQAGKNMYWSGLGAAMIPLQGLRKITLLTVLGRIHSDVVRIWNIKDPDEILVGANMRSMIRKLFIEPIMAPSIDGSPADDPESSQIIENLAAMVMNPGAAVVPAASETLRMLDNIANTTPATARILMAYVCDLTLGMESLFWLVQPRKDKAISRPDVVHAFTTYRSSKQRSEVHMQIRDYIGDENIMRAFSRDKALKKITTIVSKSRFHIIGVTLRIPLKS</sequence>
<protein>
    <recommendedName>
        <fullName evidence="3">G domain-containing protein</fullName>
    </recommendedName>
</protein>
<dbReference type="AlphaFoldDB" id="A0A165YHM7"/>
<evidence type="ECO:0000313" key="2">
    <source>
        <dbReference type="Proteomes" id="UP000076532"/>
    </source>
</evidence>
<proteinExistence type="predicted"/>
<dbReference type="EMBL" id="KV417697">
    <property type="protein sequence ID" value="KZP09568.1"/>
    <property type="molecule type" value="Genomic_DNA"/>
</dbReference>
<keyword evidence="2" id="KW-1185">Reference proteome</keyword>
<evidence type="ECO:0008006" key="3">
    <source>
        <dbReference type="Google" id="ProtNLM"/>
    </source>
</evidence>
<dbReference type="CDD" id="cd00882">
    <property type="entry name" value="Ras_like_GTPase"/>
    <property type="match status" value="1"/>
</dbReference>
<dbReference type="Gene3D" id="3.40.50.300">
    <property type="entry name" value="P-loop containing nucleotide triphosphate hydrolases"/>
    <property type="match status" value="1"/>
</dbReference>
<dbReference type="InterPro" id="IPR027417">
    <property type="entry name" value="P-loop_NTPase"/>
</dbReference>